<keyword evidence="3" id="KW-1185">Reference proteome</keyword>
<gene>
    <name evidence="2" type="ORF">ABID21_001776</name>
</gene>
<reference evidence="2 3" key="1">
    <citation type="submission" date="2024-06" db="EMBL/GenBank/DDBJ databases">
        <title>Genomic Encyclopedia of Type Strains, Phase IV (KMG-IV): sequencing the most valuable type-strain genomes for metagenomic binning, comparative biology and taxonomic classification.</title>
        <authorList>
            <person name="Goeker M."/>
        </authorList>
    </citation>
    <scope>NUCLEOTIDE SEQUENCE [LARGE SCALE GENOMIC DNA]</scope>
    <source>
        <strain evidence="2 3">DSM 105042</strain>
    </source>
</reference>
<accession>A0ABV2H5Z0</accession>
<name>A0ABV2H5Z0_9HYPH</name>
<sequence>MDDHKPRRSRRRVLRAHPSPVLWPSSQEAGNQPRKVWAQHTPPRCGSWKAPESKAFHSRSSCSAAAMIAPSKFWSKPVQLTGAQSQGTRVASMVACDGKQREFRGSSTKPLKWCENSNPPGKPFLGPFPPSSGRNFLAEKGDVFAVNCMTERANPRVPADTGASSRVGQPAGMTADEAGISQAASGQNRGHGRSAHNSQEAGNLLVPIR</sequence>
<dbReference type="Proteomes" id="UP001549031">
    <property type="component" value="Unassembled WGS sequence"/>
</dbReference>
<protein>
    <submittedName>
        <fullName evidence="2">Uncharacterized protein</fullName>
    </submittedName>
</protein>
<feature type="compositionally biased region" description="Basic residues" evidence="1">
    <location>
        <begin position="1"/>
        <end position="15"/>
    </location>
</feature>
<comment type="caution">
    <text evidence="2">The sequence shown here is derived from an EMBL/GenBank/DDBJ whole genome shotgun (WGS) entry which is preliminary data.</text>
</comment>
<evidence type="ECO:0000313" key="3">
    <source>
        <dbReference type="Proteomes" id="UP001549031"/>
    </source>
</evidence>
<feature type="region of interest" description="Disordered" evidence="1">
    <location>
        <begin position="154"/>
        <end position="209"/>
    </location>
</feature>
<dbReference type="EMBL" id="JBEPLJ010000006">
    <property type="protein sequence ID" value="MET3585667.1"/>
    <property type="molecule type" value="Genomic_DNA"/>
</dbReference>
<evidence type="ECO:0000313" key="2">
    <source>
        <dbReference type="EMBL" id="MET3585667.1"/>
    </source>
</evidence>
<organism evidence="2 3">
    <name type="scientific">Pseudorhizobium tarimense</name>
    <dbReference type="NCBI Taxonomy" id="1079109"/>
    <lineage>
        <taxon>Bacteria</taxon>
        <taxon>Pseudomonadati</taxon>
        <taxon>Pseudomonadota</taxon>
        <taxon>Alphaproteobacteria</taxon>
        <taxon>Hyphomicrobiales</taxon>
        <taxon>Rhizobiaceae</taxon>
        <taxon>Rhizobium/Agrobacterium group</taxon>
        <taxon>Pseudorhizobium</taxon>
    </lineage>
</organism>
<evidence type="ECO:0000256" key="1">
    <source>
        <dbReference type="SAM" id="MobiDB-lite"/>
    </source>
</evidence>
<proteinExistence type="predicted"/>
<feature type="region of interest" description="Disordered" evidence="1">
    <location>
        <begin position="1"/>
        <end position="51"/>
    </location>
</feature>